<dbReference type="Proteomes" id="UP001415857">
    <property type="component" value="Unassembled WGS sequence"/>
</dbReference>
<dbReference type="InterPro" id="IPR011990">
    <property type="entry name" value="TPR-like_helical_dom_sf"/>
</dbReference>
<evidence type="ECO:0000313" key="3">
    <source>
        <dbReference type="EMBL" id="KAK9275462.1"/>
    </source>
</evidence>
<sequence>MIGTSVLHQTHLLIPQEDPSQNPEVALKLREQECLSLLKKCKNMEEFKQTHAQFLKLGFFWNSFCASNLVATCALSDWGSMDYACSIFPQIDEPGSFEFNTMIRGHVKDMNFEEALLLYNEMIKRGVKPDKFTYPALLKDVFPFTIS</sequence>
<dbReference type="Pfam" id="PF13041">
    <property type="entry name" value="PPR_2"/>
    <property type="match status" value="1"/>
</dbReference>
<dbReference type="PANTHER" id="PTHR47926:SF400">
    <property type="entry name" value="PENTACOTRIPEPTIDE-REPEAT REGION OF PRORP DOMAIN-CONTAINING PROTEIN"/>
    <property type="match status" value="1"/>
</dbReference>
<name>A0AAP0REA6_LIQFO</name>
<protein>
    <recommendedName>
        <fullName evidence="5">Pentatricopeptide repeat-containing protein</fullName>
    </recommendedName>
</protein>
<dbReference type="GO" id="GO:0009451">
    <property type="term" value="P:RNA modification"/>
    <property type="evidence" value="ECO:0007669"/>
    <property type="project" value="InterPro"/>
</dbReference>
<dbReference type="PROSITE" id="PS51375">
    <property type="entry name" value="PPR"/>
    <property type="match status" value="1"/>
</dbReference>
<dbReference type="Gene3D" id="1.25.40.10">
    <property type="entry name" value="Tetratricopeptide repeat domain"/>
    <property type="match status" value="1"/>
</dbReference>
<keyword evidence="1" id="KW-0677">Repeat</keyword>
<dbReference type="InterPro" id="IPR002885">
    <property type="entry name" value="PPR_rpt"/>
</dbReference>
<proteinExistence type="predicted"/>
<dbReference type="PANTHER" id="PTHR47926">
    <property type="entry name" value="PENTATRICOPEPTIDE REPEAT-CONTAINING PROTEIN"/>
    <property type="match status" value="1"/>
</dbReference>
<evidence type="ECO:0008006" key="5">
    <source>
        <dbReference type="Google" id="ProtNLM"/>
    </source>
</evidence>
<organism evidence="3 4">
    <name type="scientific">Liquidambar formosana</name>
    <name type="common">Formosan gum</name>
    <dbReference type="NCBI Taxonomy" id="63359"/>
    <lineage>
        <taxon>Eukaryota</taxon>
        <taxon>Viridiplantae</taxon>
        <taxon>Streptophyta</taxon>
        <taxon>Embryophyta</taxon>
        <taxon>Tracheophyta</taxon>
        <taxon>Spermatophyta</taxon>
        <taxon>Magnoliopsida</taxon>
        <taxon>eudicotyledons</taxon>
        <taxon>Gunneridae</taxon>
        <taxon>Pentapetalae</taxon>
        <taxon>Saxifragales</taxon>
        <taxon>Altingiaceae</taxon>
        <taxon>Liquidambar</taxon>
    </lineage>
</organism>
<dbReference type="GO" id="GO:0003723">
    <property type="term" value="F:RNA binding"/>
    <property type="evidence" value="ECO:0007669"/>
    <property type="project" value="InterPro"/>
</dbReference>
<gene>
    <name evidence="3" type="ORF">L1049_022729</name>
</gene>
<evidence type="ECO:0000256" key="2">
    <source>
        <dbReference type="PROSITE-ProRule" id="PRU00708"/>
    </source>
</evidence>
<dbReference type="AlphaFoldDB" id="A0AAP0REA6"/>
<dbReference type="FunFam" id="1.25.40.10:FF:000576">
    <property type="entry name" value="Pentatricopeptide repeat-containing protein, chloroplastic"/>
    <property type="match status" value="1"/>
</dbReference>
<dbReference type="NCBIfam" id="TIGR00756">
    <property type="entry name" value="PPR"/>
    <property type="match status" value="1"/>
</dbReference>
<keyword evidence="4" id="KW-1185">Reference proteome</keyword>
<comment type="caution">
    <text evidence="3">The sequence shown here is derived from an EMBL/GenBank/DDBJ whole genome shotgun (WGS) entry which is preliminary data.</text>
</comment>
<dbReference type="InterPro" id="IPR046960">
    <property type="entry name" value="PPR_At4g14850-like_plant"/>
</dbReference>
<dbReference type="EMBL" id="JBBPBK010000011">
    <property type="protein sequence ID" value="KAK9275462.1"/>
    <property type="molecule type" value="Genomic_DNA"/>
</dbReference>
<evidence type="ECO:0000313" key="4">
    <source>
        <dbReference type="Proteomes" id="UP001415857"/>
    </source>
</evidence>
<feature type="repeat" description="PPR" evidence="2">
    <location>
        <begin position="95"/>
        <end position="129"/>
    </location>
</feature>
<accession>A0AAP0REA6</accession>
<evidence type="ECO:0000256" key="1">
    <source>
        <dbReference type="ARBA" id="ARBA00022737"/>
    </source>
</evidence>
<reference evidence="3 4" key="1">
    <citation type="journal article" date="2024" name="Plant J.">
        <title>Genome sequences and population genomics reveal climatic adaptation and genomic divergence between two closely related sweetgum species.</title>
        <authorList>
            <person name="Xu W.Q."/>
            <person name="Ren C.Q."/>
            <person name="Zhang X.Y."/>
            <person name="Comes H.P."/>
            <person name="Liu X.H."/>
            <person name="Li Y.G."/>
            <person name="Kettle C.J."/>
            <person name="Jalonen R."/>
            <person name="Gaisberger H."/>
            <person name="Ma Y.Z."/>
            <person name="Qiu Y.X."/>
        </authorList>
    </citation>
    <scope>NUCLEOTIDE SEQUENCE [LARGE SCALE GENOMIC DNA]</scope>
    <source>
        <strain evidence="3">Hangzhou</strain>
    </source>
</reference>